<name>U7QVE0_PHOTE</name>
<sequence>MRTVFPVKYYKGEGFVERKVELDDRDIEEIIQD</sequence>
<keyword evidence="2" id="KW-1185">Reference proteome</keyword>
<dbReference type="AlphaFoldDB" id="U7QVE0"/>
<organism evidence="1 2">
    <name type="scientific">Photorhabdus temperata J3</name>
    <dbReference type="NCBI Taxonomy" id="1389415"/>
    <lineage>
        <taxon>Bacteria</taxon>
        <taxon>Pseudomonadati</taxon>
        <taxon>Pseudomonadota</taxon>
        <taxon>Gammaproteobacteria</taxon>
        <taxon>Enterobacterales</taxon>
        <taxon>Morganellaceae</taxon>
        <taxon>Photorhabdus</taxon>
    </lineage>
</organism>
<dbReference type="EMBL" id="AXDT01000230">
    <property type="protein sequence ID" value="ERT11065.1"/>
    <property type="molecule type" value="Genomic_DNA"/>
</dbReference>
<accession>U7QVE0</accession>
<evidence type="ECO:0000313" key="2">
    <source>
        <dbReference type="Proteomes" id="UP000017133"/>
    </source>
</evidence>
<gene>
    <name evidence="1" type="ORF">O185_21415</name>
</gene>
<evidence type="ECO:0000313" key="1">
    <source>
        <dbReference type="EMBL" id="ERT11065.1"/>
    </source>
</evidence>
<comment type="caution">
    <text evidence="1">The sequence shown here is derived from an EMBL/GenBank/DDBJ whole genome shotgun (WGS) entry which is preliminary data.</text>
</comment>
<proteinExistence type="predicted"/>
<protein>
    <submittedName>
        <fullName evidence="1">Uncharacterized protein</fullName>
    </submittedName>
</protein>
<reference evidence="1 2" key="1">
    <citation type="submission" date="2013-10" db="EMBL/GenBank/DDBJ databases">
        <title>Whole Genome Shotgun Sequence of Photorhabdus temperata J3.</title>
        <authorList>
            <person name="Park G.-S."/>
            <person name="Hong S.-J."/>
            <person name="Shin J.-H."/>
        </authorList>
    </citation>
    <scope>NUCLEOTIDE SEQUENCE [LARGE SCALE GENOMIC DNA]</scope>
    <source>
        <strain evidence="1 2">J3</strain>
    </source>
</reference>
<dbReference type="Proteomes" id="UP000017133">
    <property type="component" value="Unassembled WGS sequence"/>
</dbReference>